<dbReference type="AlphaFoldDB" id="A0A9P6DEI8"/>
<dbReference type="EMBL" id="MU154577">
    <property type="protein sequence ID" value="KAF9494109.1"/>
    <property type="molecule type" value="Genomic_DNA"/>
</dbReference>
<evidence type="ECO:0000313" key="2">
    <source>
        <dbReference type="Proteomes" id="UP000807025"/>
    </source>
</evidence>
<organism evidence="1 2">
    <name type="scientific">Pleurotus eryngii</name>
    <name type="common">Boletus of the steppes</name>
    <dbReference type="NCBI Taxonomy" id="5323"/>
    <lineage>
        <taxon>Eukaryota</taxon>
        <taxon>Fungi</taxon>
        <taxon>Dikarya</taxon>
        <taxon>Basidiomycota</taxon>
        <taxon>Agaricomycotina</taxon>
        <taxon>Agaricomycetes</taxon>
        <taxon>Agaricomycetidae</taxon>
        <taxon>Agaricales</taxon>
        <taxon>Pleurotineae</taxon>
        <taxon>Pleurotaceae</taxon>
        <taxon>Pleurotus</taxon>
    </lineage>
</organism>
<accession>A0A9P6DEI8</accession>
<dbReference type="OrthoDB" id="3074955at2759"/>
<sequence length="148" mass="16390">MHGGRFLPMHNEHPSFAARSQQNPSVNRAEAIRALLNHEQLHNVQVTAANILIEAFASGTLSTLNNELLRQRAEYHLGWCPNALDSAQARGVVVQTRCLVLVQAHVSPPLCLSHMFLKTHIGNASESVTIRFAVLGVALEPIRRYLQN</sequence>
<reference evidence="1" key="1">
    <citation type="submission" date="2020-11" db="EMBL/GenBank/DDBJ databases">
        <authorList>
            <consortium name="DOE Joint Genome Institute"/>
            <person name="Ahrendt S."/>
            <person name="Riley R."/>
            <person name="Andreopoulos W."/>
            <person name="Labutti K."/>
            <person name="Pangilinan J."/>
            <person name="Ruiz-Duenas F.J."/>
            <person name="Barrasa J.M."/>
            <person name="Sanchez-Garcia M."/>
            <person name="Camarero S."/>
            <person name="Miyauchi S."/>
            <person name="Serrano A."/>
            <person name="Linde D."/>
            <person name="Babiker R."/>
            <person name="Drula E."/>
            <person name="Ayuso-Fernandez I."/>
            <person name="Pacheco R."/>
            <person name="Padilla G."/>
            <person name="Ferreira P."/>
            <person name="Barriuso J."/>
            <person name="Kellner H."/>
            <person name="Castanera R."/>
            <person name="Alfaro M."/>
            <person name="Ramirez L."/>
            <person name="Pisabarro A.G."/>
            <person name="Kuo A."/>
            <person name="Tritt A."/>
            <person name="Lipzen A."/>
            <person name="He G."/>
            <person name="Yan M."/>
            <person name="Ng V."/>
            <person name="Cullen D."/>
            <person name="Martin F."/>
            <person name="Rosso M.-N."/>
            <person name="Henrissat B."/>
            <person name="Hibbett D."/>
            <person name="Martinez A.T."/>
            <person name="Grigoriev I.V."/>
        </authorList>
    </citation>
    <scope>NUCLEOTIDE SEQUENCE</scope>
    <source>
        <strain evidence="1">ATCC 90797</strain>
    </source>
</reference>
<dbReference type="Proteomes" id="UP000807025">
    <property type="component" value="Unassembled WGS sequence"/>
</dbReference>
<keyword evidence="2" id="KW-1185">Reference proteome</keyword>
<protein>
    <submittedName>
        <fullName evidence="1">Uncharacterized protein</fullName>
    </submittedName>
</protein>
<gene>
    <name evidence="1" type="ORF">BDN71DRAFT_1432046</name>
</gene>
<evidence type="ECO:0000313" key="1">
    <source>
        <dbReference type="EMBL" id="KAF9494109.1"/>
    </source>
</evidence>
<comment type="caution">
    <text evidence="1">The sequence shown here is derived from an EMBL/GenBank/DDBJ whole genome shotgun (WGS) entry which is preliminary data.</text>
</comment>
<name>A0A9P6DEI8_PLEER</name>
<proteinExistence type="predicted"/>